<proteinExistence type="predicted"/>
<dbReference type="PROSITE" id="PS00087">
    <property type="entry name" value="SOD_CU_ZN_1"/>
    <property type="match status" value="1"/>
</dbReference>
<protein>
    <submittedName>
        <fullName evidence="3">Superoxide dismutase copper/zinc binding domain-containing protein</fullName>
    </submittedName>
</protein>
<dbReference type="PANTHER" id="PTHR10003">
    <property type="entry name" value="SUPEROXIDE DISMUTASE CU-ZN -RELATED"/>
    <property type="match status" value="1"/>
</dbReference>
<keyword evidence="2" id="KW-1185">Reference proteome</keyword>
<dbReference type="Pfam" id="PF00080">
    <property type="entry name" value="Sod_Cu"/>
    <property type="match status" value="1"/>
</dbReference>
<dbReference type="InterPro" id="IPR018152">
    <property type="entry name" value="SOD_Cu/Zn_BS"/>
</dbReference>
<dbReference type="InterPro" id="IPR024134">
    <property type="entry name" value="SOD_Cu/Zn_/chaperone"/>
</dbReference>
<dbReference type="InterPro" id="IPR001424">
    <property type="entry name" value="SOD_Cu_Zn_dom"/>
</dbReference>
<accession>A0A914WNY2</accession>
<dbReference type="PRINTS" id="PR00068">
    <property type="entry name" value="CUZNDISMTASE"/>
</dbReference>
<dbReference type="CDD" id="cd00305">
    <property type="entry name" value="Cu-Zn_Superoxide_Dismutase"/>
    <property type="match status" value="1"/>
</dbReference>
<evidence type="ECO:0000313" key="3">
    <source>
        <dbReference type="WBParaSite" id="PSAMB.scaffold4416size14709.g24280.t1"/>
    </source>
</evidence>
<dbReference type="WBParaSite" id="PSAMB.scaffold4416size14709.g24280.t1">
    <property type="protein sequence ID" value="PSAMB.scaffold4416size14709.g24280.t1"/>
    <property type="gene ID" value="PSAMB.scaffold4416size14709.g24280"/>
</dbReference>
<dbReference type="GO" id="GO:0006801">
    <property type="term" value="P:superoxide metabolic process"/>
    <property type="evidence" value="ECO:0007669"/>
    <property type="project" value="InterPro"/>
</dbReference>
<dbReference type="AlphaFoldDB" id="A0A914WNY2"/>
<reference evidence="3" key="1">
    <citation type="submission" date="2022-11" db="UniProtKB">
        <authorList>
            <consortium name="WormBaseParasite"/>
        </authorList>
    </citation>
    <scope>IDENTIFICATION</scope>
</reference>
<dbReference type="Proteomes" id="UP000887566">
    <property type="component" value="Unplaced"/>
</dbReference>
<evidence type="ECO:0000313" key="2">
    <source>
        <dbReference type="Proteomes" id="UP000887566"/>
    </source>
</evidence>
<feature type="domain" description="Superoxide dismutase copper/zinc binding" evidence="1">
    <location>
        <begin position="32"/>
        <end position="167"/>
    </location>
</feature>
<name>A0A914WNY2_9BILA</name>
<dbReference type="SUPFAM" id="SSF49329">
    <property type="entry name" value="Cu,Zn superoxide dismutase-like"/>
    <property type="match status" value="1"/>
</dbReference>
<evidence type="ECO:0000259" key="1">
    <source>
        <dbReference type="Pfam" id="PF00080"/>
    </source>
</evidence>
<dbReference type="InterPro" id="IPR036423">
    <property type="entry name" value="SOD-like_Cu/Zn_dom_sf"/>
</dbReference>
<dbReference type="GO" id="GO:0005507">
    <property type="term" value="F:copper ion binding"/>
    <property type="evidence" value="ECO:0007669"/>
    <property type="project" value="InterPro"/>
</dbReference>
<organism evidence="2 3">
    <name type="scientific">Plectus sambesii</name>
    <dbReference type="NCBI Taxonomy" id="2011161"/>
    <lineage>
        <taxon>Eukaryota</taxon>
        <taxon>Metazoa</taxon>
        <taxon>Ecdysozoa</taxon>
        <taxon>Nematoda</taxon>
        <taxon>Chromadorea</taxon>
        <taxon>Plectida</taxon>
        <taxon>Plectina</taxon>
        <taxon>Plectoidea</taxon>
        <taxon>Plectidae</taxon>
        <taxon>Plectus</taxon>
    </lineage>
</organism>
<dbReference type="Gene3D" id="2.60.40.200">
    <property type="entry name" value="Superoxide dismutase, copper/zinc binding domain"/>
    <property type="match status" value="1"/>
</dbReference>
<sequence length="176" mass="18844">MYGYVVLGKRKAKAYIFKATDLVDGATPQKIGYIEFIEAGDAVIVSGTLTGLSEGNHGFHVHQNGDLGDWCRNVGGHFNPTKQLHGGPKDAIRHVGDLGNIVSFGENEPDKKTHVNIRDHVIKLTGPYSIIGRGVVIHEKADDLGRSGAFSSKTTGNAGEMLACGVIAWVDEEASF</sequence>